<name>A0A1J4KB20_9EUKA</name>
<dbReference type="OrthoDB" id="4330117at2759"/>
<dbReference type="Proteomes" id="UP000179807">
    <property type="component" value="Unassembled WGS sequence"/>
</dbReference>
<dbReference type="AlphaFoldDB" id="A0A1J4KB20"/>
<gene>
    <name evidence="2" type="ORF">TRFO_24996</name>
</gene>
<dbReference type="GeneID" id="94838773"/>
<dbReference type="EMBL" id="MLAK01000712">
    <property type="protein sequence ID" value="OHT06892.1"/>
    <property type="molecule type" value="Genomic_DNA"/>
</dbReference>
<accession>A0A1J4KB20</accession>
<reference evidence="2" key="1">
    <citation type="submission" date="2016-10" db="EMBL/GenBank/DDBJ databases">
        <authorList>
            <person name="Benchimol M."/>
            <person name="Almeida L.G."/>
            <person name="Vasconcelos A.T."/>
            <person name="Perreira-Neves A."/>
            <person name="Rosa I.A."/>
            <person name="Tasca T."/>
            <person name="Bogo M.R."/>
            <person name="de Souza W."/>
        </authorList>
    </citation>
    <scope>NUCLEOTIDE SEQUENCE [LARGE SCALE GENOMIC DNA]</scope>
    <source>
        <strain evidence="2">K</strain>
    </source>
</reference>
<feature type="compositionally biased region" description="Basic and acidic residues" evidence="1">
    <location>
        <begin position="1"/>
        <end position="12"/>
    </location>
</feature>
<sequence length="105" mass="12048">MQKFNIPKEQKPPKVVQHKSNYRDSKETQTELSNDQLATECISNWIFGQSPDLHEIPAELSITETNDFEIPDDPKIGHGVDDGSFIADPVLRVLRKRFRELEKAT</sequence>
<protein>
    <submittedName>
        <fullName evidence="2">Uncharacterized protein</fullName>
    </submittedName>
</protein>
<evidence type="ECO:0000313" key="2">
    <source>
        <dbReference type="EMBL" id="OHT06892.1"/>
    </source>
</evidence>
<evidence type="ECO:0000313" key="3">
    <source>
        <dbReference type="Proteomes" id="UP000179807"/>
    </source>
</evidence>
<comment type="caution">
    <text evidence="2">The sequence shown here is derived from an EMBL/GenBank/DDBJ whole genome shotgun (WGS) entry which is preliminary data.</text>
</comment>
<organism evidence="2 3">
    <name type="scientific">Tritrichomonas foetus</name>
    <dbReference type="NCBI Taxonomy" id="1144522"/>
    <lineage>
        <taxon>Eukaryota</taxon>
        <taxon>Metamonada</taxon>
        <taxon>Parabasalia</taxon>
        <taxon>Tritrichomonadida</taxon>
        <taxon>Tritrichomonadidae</taxon>
        <taxon>Tritrichomonas</taxon>
    </lineage>
</organism>
<evidence type="ECO:0000256" key="1">
    <source>
        <dbReference type="SAM" id="MobiDB-lite"/>
    </source>
</evidence>
<dbReference type="RefSeq" id="XP_068360028.1">
    <property type="nucleotide sequence ID" value="XM_068504069.1"/>
</dbReference>
<dbReference type="VEuPathDB" id="TrichDB:TRFO_24996"/>
<feature type="region of interest" description="Disordered" evidence="1">
    <location>
        <begin position="1"/>
        <end position="33"/>
    </location>
</feature>
<proteinExistence type="predicted"/>
<keyword evidence="3" id="KW-1185">Reference proteome</keyword>